<reference evidence="5" key="1">
    <citation type="submission" date="2022-05" db="EMBL/GenBank/DDBJ databases">
        <authorList>
            <person name="Sun X."/>
        </authorList>
    </citation>
    <scope>NUCLEOTIDE SEQUENCE</scope>
    <source>
        <strain evidence="5">Ai-910</strain>
    </source>
</reference>
<dbReference type="GO" id="GO:0016758">
    <property type="term" value="F:hexosyltransferase activity"/>
    <property type="evidence" value="ECO:0007669"/>
    <property type="project" value="UniProtKB-ARBA"/>
</dbReference>
<feature type="domain" description="Glycosyltransferase 2-like" evidence="4">
    <location>
        <begin position="4"/>
        <end position="164"/>
    </location>
</feature>
<dbReference type="Gene3D" id="3.90.550.10">
    <property type="entry name" value="Spore Coat Polysaccharide Biosynthesis Protein SpsA, Chain A"/>
    <property type="match status" value="1"/>
</dbReference>
<keyword evidence="2" id="KW-0808">Transferase</keyword>
<keyword evidence="3" id="KW-0472">Membrane</keyword>
<dbReference type="RefSeq" id="WP_250723880.1">
    <property type="nucleotide sequence ID" value="NZ_CP098400.1"/>
</dbReference>
<keyword evidence="6" id="KW-1185">Reference proteome</keyword>
<evidence type="ECO:0000259" key="4">
    <source>
        <dbReference type="Pfam" id="PF00535"/>
    </source>
</evidence>
<reference evidence="5" key="2">
    <citation type="submission" date="2022-06" db="EMBL/GenBank/DDBJ databases">
        <title>Xiashengella guii gen. nov. sp. nov., a bacterium isolated form anaerobic digestion tank.</title>
        <authorList>
            <person name="Huang H."/>
        </authorList>
    </citation>
    <scope>NUCLEOTIDE SEQUENCE</scope>
    <source>
        <strain evidence="5">Ai-910</strain>
    </source>
</reference>
<evidence type="ECO:0000256" key="3">
    <source>
        <dbReference type="SAM" id="Phobius"/>
    </source>
</evidence>
<dbReference type="AlphaFoldDB" id="A0A9J6ZQB0"/>
<dbReference type="Proteomes" id="UP001056426">
    <property type="component" value="Chromosome"/>
</dbReference>
<dbReference type="PANTHER" id="PTHR22916:SF51">
    <property type="entry name" value="GLYCOSYLTRANSFERASE EPSH-RELATED"/>
    <property type="match status" value="1"/>
</dbReference>
<keyword evidence="3" id="KW-0812">Transmembrane</keyword>
<dbReference type="PANTHER" id="PTHR22916">
    <property type="entry name" value="GLYCOSYLTRANSFERASE"/>
    <property type="match status" value="1"/>
</dbReference>
<dbReference type="Pfam" id="PF00535">
    <property type="entry name" value="Glycos_transf_2"/>
    <property type="match status" value="1"/>
</dbReference>
<dbReference type="InterPro" id="IPR001173">
    <property type="entry name" value="Glyco_trans_2-like"/>
</dbReference>
<sequence>MVLSVCIPVYNTSVLALVEVLRSQAAVLEELVEIILLDDGSAPEFREINSSLQGVEGIKYFEQDNMGRSATRNRLAELASGDYLLFVDSDCMVPEGFLRRYLKHCKSDCVVVGGIAYSPRPEDHKLMLRWKVGVKREQRSIEERRAKPYLSFLSSNFMISRSLFSDNRFNSALRNYGHEDTLFGNGLFIQGLQITHIDNPVIHTGLDTADLYLMKIEESIGNLLYIWAQGFDYRPFRILVAFRRLRTFGLAGVFAVLFCVFKKPIRRLLTGFCTSLFLLDIYKLGLFCLAYRQAKKIRAGR</sequence>
<keyword evidence="1" id="KW-0328">Glycosyltransferase</keyword>
<dbReference type="KEGG" id="alkq:M9189_00190"/>
<dbReference type="EMBL" id="CP098400">
    <property type="protein sequence ID" value="URW79775.1"/>
    <property type="molecule type" value="Genomic_DNA"/>
</dbReference>
<protein>
    <submittedName>
        <fullName evidence="5">Glycosyltransferase</fullName>
    </submittedName>
</protein>
<dbReference type="SUPFAM" id="SSF53448">
    <property type="entry name" value="Nucleotide-diphospho-sugar transferases"/>
    <property type="match status" value="1"/>
</dbReference>
<accession>A0A9J6ZQB0</accession>
<evidence type="ECO:0000313" key="6">
    <source>
        <dbReference type="Proteomes" id="UP001056426"/>
    </source>
</evidence>
<gene>
    <name evidence="5" type="ORF">M9189_00190</name>
</gene>
<evidence type="ECO:0000256" key="1">
    <source>
        <dbReference type="ARBA" id="ARBA00022676"/>
    </source>
</evidence>
<organism evidence="5 6">
    <name type="scientific">Xiashengella succiniciproducens</name>
    <dbReference type="NCBI Taxonomy" id="2949635"/>
    <lineage>
        <taxon>Bacteria</taxon>
        <taxon>Pseudomonadati</taxon>
        <taxon>Bacteroidota</taxon>
        <taxon>Bacteroidia</taxon>
        <taxon>Marinilabiliales</taxon>
        <taxon>Marinilabiliaceae</taxon>
        <taxon>Xiashengella</taxon>
    </lineage>
</organism>
<proteinExistence type="predicted"/>
<evidence type="ECO:0000313" key="5">
    <source>
        <dbReference type="EMBL" id="URW79775.1"/>
    </source>
</evidence>
<evidence type="ECO:0000256" key="2">
    <source>
        <dbReference type="ARBA" id="ARBA00022679"/>
    </source>
</evidence>
<name>A0A9J6ZQB0_9BACT</name>
<feature type="transmembrane region" description="Helical" evidence="3">
    <location>
        <begin position="269"/>
        <end position="291"/>
    </location>
</feature>
<keyword evidence="3" id="KW-1133">Transmembrane helix</keyword>
<dbReference type="InterPro" id="IPR029044">
    <property type="entry name" value="Nucleotide-diphossugar_trans"/>
</dbReference>
<dbReference type="CDD" id="cd00761">
    <property type="entry name" value="Glyco_tranf_GTA_type"/>
    <property type="match status" value="1"/>
</dbReference>